<dbReference type="RefSeq" id="WP_183858485.1">
    <property type="nucleotide sequence ID" value="NZ_JACHOO010000012.1"/>
</dbReference>
<gene>
    <name evidence="3" type="ORF">GGQ63_004153</name>
</gene>
<evidence type="ECO:0000259" key="2">
    <source>
        <dbReference type="Pfam" id="PF03886"/>
    </source>
</evidence>
<keyword evidence="4" id="KW-1185">Reference proteome</keyword>
<feature type="domain" description="ABC-type transport auxiliary lipoprotein component" evidence="2">
    <location>
        <begin position="37"/>
        <end position="194"/>
    </location>
</feature>
<feature type="signal peptide" evidence="1">
    <location>
        <begin position="1"/>
        <end position="30"/>
    </location>
</feature>
<evidence type="ECO:0000256" key="1">
    <source>
        <dbReference type="SAM" id="SignalP"/>
    </source>
</evidence>
<sequence length="203" mass="21632">MTKRMWGRIGLAGMLVATAALSGCVSSLFAGAPPETYDLAAPAVTPQLKRSSSAQLLVPDPAALKILDSQRIVVSDGQKVSYYPSAQWPDTLPRVVQARTIEAFEKTGRTKAIGRPGDGLSIDYQILLEIRKFEFAVTPQGRAAQIELSVRVMNDRTGKIVGQKTFDATVPVAQDSAPAAVAGLNAALEEVLVELVGWVSARV</sequence>
<dbReference type="SUPFAM" id="SSF159594">
    <property type="entry name" value="XCC0632-like"/>
    <property type="match status" value="1"/>
</dbReference>
<feature type="chain" id="PRO_5030719638" evidence="1">
    <location>
        <begin position="31"/>
        <end position="203"/>
    </location>
</feature>
<dbReference type="AlphaFoldDB" id="A0A7W9FQP6"/>
<protein>
    <submittedName>
        <fullName evidence="3">Cholesterol transport system auxiliary component</fullName>
    </submittedName>
</protein>
<keyword evidence="1" id="KW-0732">Signal</keyword>
<comment type="caution">
    <text evidence="3">The sequence shown here is derived from an EMBL/GenBank/DDBJ whole genome shotgun (WGS) entry which is preliminary data.</text>
</comment>
<organism evidence="3 4">
    <name type="scientific">Prosthecomicrobium pneumaticum</name>
    <dbReference type="NCBI Taxonomy" id="81895"/>
    <lineage>
        <taxon>Bacteria</taxon>
        <taxon>Pseudomonadati</taxon>
        <taxon>Pseudomonadota</taxon>
        <taxon>Alphaproteobacteria</taxon>
        <taxon>Hyphomicrobiales</taxon>
        <taxon>Kaistiaceae</taxon>
        <taxon>Prosthecomicrobium</taxon>
    </lineage>
</organism>
<accession>A0A7W9FQP6</accession>
<evidence type="ECO:0000313" key="4">
    <source>
        <dbReference type="Proteomes" id="UP000523821"/>
    </source>
</evidence>
<proteinExistence type="predicted"/>
<dbReference type="EMBL" id="JACHOO010000012">
    <property type="protein sequence ID" value="MBB5755055.1"/>
    <property type="molecule type" value="Genomic_DNA"/>
</dbReference>
<name>A0A7W9FQP6_9HYPH</name>
<dbReference type="InterPro" id="IPR005586">
    <property type="entry name" value="ABC_trans_aux"/>
</dbReference>
<reference evidence="3 4" key="1">
    <citation type="submission" date="2020-08" db="EMBL/GenBank/DDBJ databases">
        <title>Genomic Encyclopedia of Type Strains, Phase IV (KMG-IV): sequencing the most valuable type-strain genomes for metagenomic binning, comparative biology and taxonomic classification.</title>
        <authorList>
            <person name="Goeker M."/>
        </authorList>
    </citation>
    <scope>NUCLEOTIDE SEQUENCE [LARGE SCALE GENOMIC DNA]</scope>
    <source>
        <strain evidence="3 4">DSM 16268</strain>
    </source>
</reference>
<dbReference type="Pfam" id="PF03886">
    <property type="entry name" value="ABC_trans_aux"/>
    <property type="match status" value="1"/>
</dbReference>
<dbReference type="PROSITE" id="PS51257">
    <property type="entry name" value="PROKAR_LIPOPROTEIN"/>
    <property type="match status" value="1"/>
</dbReference>
<dbReference type="Proteomes" id="UP000523821">
    <property type="component" value="Unassembled WGS sequence"/>
</dbReference>
<evidence type="ECO:0000313" key="3">
    <source>
        <dbReference type="EMBL" id="MBB5755055.1"/>
    </source>
</evidence>
<dbReference type="Gene3D" id="3.40.50.10610">
    <property type="entry name" value="ABC-type transport auxiliary lipoprotein component"/>
    <property type="match status" value="1"/>
</dbReference>